<comment type="caution">
    <text evidence="1">The sequence shown here is derived from an EMBL/GenBank/DDBJ whole genome shotgun (WGS) entry which is preliminary data.</text>
</comment>
<sequence length="52" mass="6156">MHRLIVWLHDRLGRLLGDELFDAHLDDCECYMAGIDEARDTVAEWFIPPERD</sequence>
<gene>
    <name evidence="1" type="ORF">LCGC14_2533860</name>
</gene>
<reference evidence="1" key="1">
    <citation type="journal article" date="2015" name="Nature">
        <title>Complex archaea that bridge the gap between prokaryotes and eukaryotes.</title>
        <authorList>
            <person name="Spang A."/>
            <person name="Saw J.H."/>
            <person name="Jorgensen S.L."/>
            <person name="Zaremba-Niedzwiedzka K."/>
            <person name="Martijn J."/>
            <person name="Lind A.E."/>
            <person name="van Eijk R."/>
            <person name="Schleper C."/>
            <person name="Guy L."/>
            <person name="Ettema T.J."/>
        </authorList>
    </citation>
    <scope>NUCLEOTIDE SEQUENCE</scope>
</reference>
<evidence type="ECO:0000313" key="1">
    <source>
        <dbReference type="EMBL" id="KKL12628.1"/>
    </source>
</evidence>
<organism evidence="1">
    <name type="scientific">marine sediment metagenome</name>
    <dbReference type="NCBI Taxonomy" id="412755"/>
    <lineage>
        <taxon>unclassified sequences</taxon>
        <taxon>metagenomes</taxon>
        <taxon>ecological metagenomes</taxon>
    </lineage>
</organism>
<dbReference type="AlphaFoldDB" id="A0A0F9DKT8"/>
<protein>
    <submittedName>
        <fullName evidence="1">Uncharacterized protein</fullName>
    </submittedName>
</protein>
<name>A0A0F9DKT8_9ZZZZ</name>
<accession>A0A0F9DKT8</accession>
<proteinExistence type="predicted"/>
<dbReference type="EMBL" id="LAZR01041182">
    <property type="protein sequence ID" value="KKL12628.1"/>
    <property type="molecule type" value="Genomic_DNA"/>
</dbReference>